<dbReference type="Pfam" id="PF16683">
    <property type="entry name" value="TGase_elicitor"/>
    <property type="match status" value="1"/>
</dbReference>
<organism evidence="1 2">
    <name type="scientific">Phytophthora nicotianae P1569</name>
    <dbReference type="NCBI Taxonomy" id="1317065"/>
    <lineage>
        <taxon>Eukaryota</taxon>
        <taxon>Sar</taxon>
        <taxon>Stramenopiles</taxon>
        <taxon>Oomycota</taxon>
        <taxon>Peronosporomycetes</taxon>
        <taxon>Peronosporales</taxon>
        <taxon>Peronosporaceae</taxon>
        <taxon>Phytophthora</taxon>
    </lineage>
</organism>
<evidence type="ECO:0000313" key="1">
    <source>
        <dbReference type="EMBL" id="ETI31411.1"/>
    </source>
</evidence>
<dbReference type="GO" id="GO:0016755">
    <property type="term" value="F:aminoacyltransferase activity"/>
    <property type="evidence" value="ECO:0007669"/>
    <property type="project" value="InterPro"/>
</dbReference>
<dbReference type="Proteomes" id="UP000018721">
    <property type="component" value="Unassembled WGS sequence"/>
</dbReference>
<protein>
    <submittedName>
        <fullName evidence="1">Uncharacterized protein</fullName>
    </submittedName>
</protein>
<comment type="caution">
    <text evidence="1">The sequence shown here is derived from an EMBL/GenBank/DDBJ whole genome shotgun (WGS) entry which is preliminary data.</text>
</comment>
<dbReference type="AlphaFoldDB" id="V9DXM9"/>
<sequence>MPPEKASQIFYGLQETPWNHDFKRIKNIKSRLSWINERYSDGGVVASDLIENFTVRVDYDYILELDECDSIIGGEWLYESNNNHPDFLWVVQGKTPSDTVSSVGLSYPEAVMLLEKSVECCGSTLAVEFNTNKTTLMSSIVVLPMETVIQTKQK</sequence>
<name>V9DXM9_PHYNI</name>
<evidence type="ECO:0000313" key="2">
    <source>
        <dbReference type="Proteomes" id="UP000018721"/>
    </source>
</evidence>
<gene>
    <name evidence="1" type="ORF">F443_21620</name>
</gene>
<dbReference type="HOGENOM" id="CLU_143838_0_0_1"/>
<proteinExistence type="predicted"/>
<keyword evidence="2" id="KW-1185">Reference proteome</keyword>
<dbReference type="InterPro" id="IPR032048">
    <property type="entry name" value="TGase_elicitor"/>
</dbReference>
<accession>V9DXM9</accession>
<dbReference type="EMBL" id="ANIZ01003777">
    <property type="protein sequence ID" value="ETI31411.1"/>
    <property type="molecule type" value="Genomic_DNA"/>
</dbReference>
<reference evidence="1 2" key="1">
    <citation type="submission" date="2013-11" db="EMBL/GenBank/DDBJ databases">
        <title>The Genome Sequence of Phytophthora parasitica P1569.</title>
        <authorList>
            <consortium name="The Broad Institute Genomics Platform"/>
            <person name="Russ C."/>
            <person name="Tyler B."/>
            <person name="Panabieres F."/>
            <person name="Shan W."/>
            <person name="Tripathy S."/>
            <person name="Grunwald N."/>
            <person name="Machado M."/>
            <person name="Johnson C.S."/>
            <person name="Arredondo F."/>
            <person name="Hong C."/>
            <person name="Coffey M."/>
            <person name="Young S.K."/>
            <person name="Zeng Q."/>
            <person name="Gargeya S."/>
            <person name="Fitzgerald M."/>
            <person name="Abouelleil A."/>
            <person name="Alvarado L."/>
            <person name="Chapman S.B."/>
            <person name="Gainer-Dewar J."/>
            <person name="Goldberg J."/>
            <person name="Griggs A."/>
            <person name="Gujja S."/>
            <person name="Hansen M."/>
            <person name="Howarth C."/>
            <person name="Imamovic A."/>
            <person name="Ireland A."/>
            <person name="Larimer J."/>
            <person name="McCowan C."/>
            <person name="Murphy C."/>
            <person name="Pearson M."/>
            <person name="Poon T.W."/>
            <person name="Priest M."/>
            <person name="Roberts A."/>
            <person name="Saif S."/>
            <person name="Shea T."/>
            <person name="Sykes S."/>
            <person name="Wortman J."/>
            <person name="Nusbaum C."/>
            <person name="Birren B."/>
        </authorList>
    </citation>
    <scope>NUCLEOTIDE SEQUENCE [LARGE SCALE GENOMIC DNA]</scope>
    <source>
        <strain evidence="1 2">P1569</strain>
    </source>
</reference>